<dbReference type="RefSeq" id="WP_013934048.1">
    <property type="nucleotide sequence ID" value="NC_015709.1"/>
</dbReference>
<dbReference type="HOGENOM" id="CLU_023843_2_1_5"/>
<keyword evidence="3" id="KW-1003">Cell membrane</keyword>
<evidence type="ECO:0000256" key="1">
    <source>
        <dbReference type="ARBA" id="ARBA00004382"/>
    </source>
</evidence>
<evidence type="ECO:0000256" key="5">
    <source>
        <dbReference type="ARBA" id="ARBA00022692"/>
    </source>
</evidence>
<evidence type="ECO:0000256" key="7">
    <source>
        <dbReference type="ARBA" id="ARBA00023136"/>
    </source>
</evidence>
<keyword evidence="8" id="KW-0143">Chaperone</keyword>
<comment type="subcellular location">
    <subcellularLocation>
        <location evidence="1">Cell inner membrane</location>
        <topology evidence="1">Single-pass type II membrane protein</topology>
        <orientation evidence="1">Periplasmic side</orientation>
    </subcellularLocation>
</comment>
<dbReference type="Pfam" id="PF13624">
    <property type="entry name" value="SurA_N_3"/>
    <property type="match status" value="1"/>
</dbReference>
<dbReference type="STRING" id="579138.Zymop_0750"/>
<organism evidence="17 18">
    <name type="scientific">Zymomonas mobilis subsp. pomaceae (strain ATCC 29192 / DSM 22645 / JCM 10191 / CCUG 17912 / NBRC 13757 / NCIMB 11200 / NRRL B-4491 / Barker I)</name>
    <dbReference type="NCBI Taxonomy" id="579138"/>
    <lineage>
        <taxon>Bacteria</taxon>
        <taxon>Pseudomonadati</taxon>
        <taxon>Pseudomonadota</taxon>
        <taxon>Alphaproteobacteria</taxon>
        <taxon>Sphingomonadales</taxon>
        <taxon>Zymomonadaceae</taxon>
        <taxon>Zymomonas</taxon>
    </lineage>
</organism>
<keyword evidence="7 15" id="KW-0472">Membrane</keyword>
<dbReference type="eggNOG" id="COG0760">
    <property type="taxonomic scope" value="Bacteria"/>
</dbReference>
<keyword evidence="4" id="KW-0997">Cell inner membrane</keyword>
<evidence type="ECO:0000256" key="10">
    <source>
        <dbReference type="ARBA" id="ARBA00031484"/>
    </source>
</evidence>
<evidence type="ECO:0000256" key="4">
    <source>
        <dbReference type="ARBA" id="ARBA00022519"/>
    </source>
</evidence>
<dbReference type="PATRIC" id="fig|579138.3.peg.790"/>
<accession>F8ES77</accession>
<reference evidence="17 18" key="1">
    <citation type="journal article" date="2011" name="J. Bacteriol.">
        <title>Genome sequence of the ethanol-producing Zymomonas mobilis subsp. pomaceae lectotype strain ATCC 29192.</title>
        <authorList>
            <person name="Kouvelis V.N."/>
            <person name="Davenport K.W."/>
            <person name="Brettin T.S."/>
            <person name="Bruce D."/>
            <person name="Detter C."/>
            <person name="Han C.S."/>
            <person name="Nolan M."/>
            <person name="Tapia R."/>
            <person name="Damoulaki A."/>
            <person name="Kyrpides N.C."/>
            <person name="Typas M.A."/>
            <person name="Pappas K.M."/>
        </authorList>
    </citation>
    <scope>NUCLEOTIDE SEQUENCE [LARGE SCALE GENOMIC DNA]</scope>
    <source>
        <strain evidence="18">ATCC 29192 / DSM 22645 / JCM 10191 / CCUG 17912 / NBRC 13757 / NCIMB 11200 / NRRL B-4491 / Barker I</strain>
    </source>
</reference>
<evidence type="ECO:0000313" key="18">
    <source>
        <dbReference type="Proteomes" id="UP000000491"/>
    </source>
</evidence>
<dbReference type="GO" id="GO:0005886">
    <property type="term" value="C:plasma membrane"/>
    <property type="evidence" value="ECO:0007669"/>
    <property type="project" value="UniProtKB-SubCell"/>
</dbReference>
<proteinExistence type="inferred from homology"/>
<keyword evidence="6 15" id="KW-1133">Transmembrane helix</keyword>
<evidence type="ECO:0000256" key="9">
    <source>
        <dbReference type="ARBA" id="ARBA00030642"/>
    </source>
</evidence>
<feature type="transmembrane region" description="Helical" evidence="15">
    <location>
        <begin position="12"/>
        <end position="34"/>
    </location>
</feature>
<protein>
    <recommendedName>
        <fullName evidence="2">Parvulin-like PPIase</fullName>
    </recommendedName>
    <alternativeName>
        <fullName evidence="9">Peptidyl-prolyl cis-trans isomerase plp</fullName>
    </alternativeName>
    <alternativeName>
        <fullName evidence="12">Periplasmic chaperone PpiD</fullName>
    </alternativeName>
    <alternativeName>
        <fullName evidence="13">Periplasmic folding chaperone</fullName>
    </alternativeName>
    <alternativeName>
        <fullName evidence="10">Rotamase plp</fullName>
    </alternativeName>
</protein>
<evidence type="ECO:0000256" key="3">
    <source>
        <dbReference type="ARBA" id="ARBA00022475"/>
    </source>
</evidence>
<evidence type="ECO:0000256" key="6">
    <source>
        <dbReference type="ARBA" id="ARBA00022989"/>
    </source>
</evidence>
<evidence type="ECO:0000256" key="13">
    <source>
        <dbReference type="ARBA" id="ARBA00042775"/>
    </source>
</evidence>
<gene>
    <name evidence="17" type="ordered locus">Zymop_0750</name>
</gene>
<evidence type="ECO:0000256" key="2">
    <source>
        <dbReference type="ARBA" id="ARBA00018370"/>
    </source>
</evidence>
<keyword evidence="14" id="KW-0697">Rotamase</keyword>
<dbReference type="PANTHER" id="PTHR47529">
    <property type="entry name" value="PEPTIDYL-PROLYL CIS-TRANS ISOMERASE D"/>
    <property type="match status" value="1"/>
</dbReference>
<dbReference type="GO" id="GO:0003755">
    <property type="term" value="F:peptidyl-prolyl cis-trans isomerase activity"/>
    <property type="evidence" value="ECO:0007669"/>
    <property type="project" value="UniProtKB-KW"/>
</dbReference>
<dbReference type="InterPro" id="IPR052029">
    <property type="entry name" value="PpiD_chaperone"/>
</dbReference>
<dbReference type="Proteomes" id="UP000000491">
    <property type="component" value="Chromosome"/>
</dbReference>
<name>F8ES77_ZYMMT</name>
<dbReference type="Pfam" id="PF13145">
    <property type="entry name" value="Rotamase_2"/>
    <property type="match status" value="1"/>
</dbReference>
<evidence type="ECO:0000256" key="11">
    <source>
        <dbReference type="ARBA" id="ARBA00038408"/>
    </source>
</evidence>
<dbReference type="PANTHER" id="PTHR47529:SF1">
    <property type="entry name" value="PERIPLASMIC CHAPERONE PPID"/>
    <property type="match status" value="1"/>
</dbReference>
<evidence type="ECO:0000256" key="15">
    <source>
        <dbReference type="SAM" id="Phobius"/>
    </source>
</evidence>
<sequence length="649" mass="71030">MFAFFRRMTKSWFAMLIFGIVILAFIFTGVFGGFSRFGGGTENSGEGGSIATFGRKKLSAAEAYDYVRRDYLSMRQQNPSIDVATFVATGGILRSVNGYIAAKAMSFWAEKNGVGISRRMVDGEIASIPVFIGVNGKFDQKLFDAVLAQQHMRPEQLRADVAEDIVRRQVLLPLVSGLKTPAAMAAPFARMLVQRHEGMVLAIPASALPPSDKMPDDKAVSDFYKSNIDRYTLPERRVIRYALLQPENILPSESQISTYFREHAAEYGASEKRILSQIILPDKAAAEALLAKIHGGMNFVAAAKTAGFSPEDIHLGALSKEQYTERASAEAANAAFGLAEGAVSNVLRSPLGWHIVHVDSIQRKPASTLDQVRGDITRQLSETLTAKQLASRINHIQDNISNGNGFSDIVHKEKLEAAQTPALTKAAVDPEHPDWQPDSTVKSLVGPAFDNGSNNEPFVVTIMQDKLYAIATVDHVTAPTPQPLNRIKDRVIADIRHSEMAEKSHNLAEELLKKAKAGMPLPELAAQAGVKLPPATPLAFRQIDLSRFQQSLPPAIIRFFEMKPGEVRLVAAPDESGWMLLKMDRLVSSDPEKEQGLITAVQNQFQNMMTGDIAEQFSSAVMQQSSVSINQTALMQLEKRFLNNGGGAQ</sequence>
<evidence type="ECO:0000259" key="16">
    <source>
        <dbReference type="PROSITE" id="PS50198"/>
    </source>
</evidence>
<dbReference type="AlphaFoldDB" id="F8ES77"/>
<keyword evidence="5 15" id="KW-0812">Transmembrane</keyword>
<dbReference type="KEGG" id="zmp:Zymop_0750"/>
<dbReference type="InterPro" id="IPR000297">
    <property type="entry name" value="PPIase_PpiC"/>
</dbReference>
<comment type="similarity">
    <text evidence="11">Belongs to the PpiD chaperone family.</text>
</comment>
<feature type="domain" description="PpiC" evidence="16">
    <location>
        <begin position="270"/>
        <end position="360"/>
    </location>
</feature>
<dbReference type="Gene3D" id="3.10.50.40">
    <property type="match status" value="1"/>
</dbReference>
<dbReference type="InterPro" id="IPR046357">
    <property type="entry name" value="PPIase_dom_sf"/>
</dbReference>
<dbReference type="PROSITE" id="PS50198">
    <property type="entry name" value="PPIC_PPIASE_2"/>
    <property type="match status" value="1"/>
</dbReference>
<dbReference type="SUPFAM" id="SSF54534">
    <property type="entry name" value="FKBP-like"/>
    <property type="match status" value="1"/>
</dbReference>
<dbReference type="EMBL" id="CP002865">
    <property type="protein sequence ID" value="AEI37652.1"/>
    <property type="molecule type" value="Genomic_DNA"/>
</dbReference>
<evidence type="ECO:0000313" key="17">
    <source>
        <dbReference type="EMBL" id="AEI37652.1"/>
    </source>
</evidence>
<evidence type="ECO:0000256" key="12">
    <source>
        <dbReference type="ARBA" id="ARBA00040743"/>
    </source>
</evidence>
<evidence type="ECO:0000256" key="14">
    <source>
        <dbReference type="PROSITE-ProRule" id="PRU00278"/>
    </source>
</evidence>
<dbReference type="InterPro" id="IPR027304">
    <property type="entry name" value="Trigger_fact/SurA_dom_sf"/>
</dbReference>
<keyword evidence="14 17" id="KW-0413">Isomerase</keyword>
<dbReference type="SUPFAM" id="SSF109998">
    <property type="entry name" value="Triger factor/SurA peptide-binding domain-like"/>
    <property type="match status" value="1"/>
</dbReference>
<evidence type="ECO:0000256" key="8">
    <source>
        <dbReference type="ARBA" id="ARBA00023186"/>
    </source>
</evidence>